<evidence type="ECO:0000256" key="1">
    <source>
        <dbReference type="SAM" id="Phobius"/>
    </source>
</evidence>
<feature type="transmembrane region" description="Helical" evidence="1">
    <location>
        <begin position="53"/>
        <end position="72"/>
    </location>
</feature>
<evidence type="ECO:0000313" key="3">
    <source>
        <dbReference type="Proteomes" id="UP001432322"/>
    </source>
</evidence>
<protein>
    <recommendedName>
        <fullName evidence="4">G protein-coupled receptor</fullName>
    </recommendedName>
</protein>
<feature type="non-terminal residue" evidence="2">
    <location>
        <position position="228"/>
    </location>
</feature>
<dbReference type="PANTHER" id="PTHR46561:SF11">
    <property type="entry name" value="SERPENTINE RECEPTOR CLASS ALPHA_BETA-14"/>
    <property type="match status" value="1"/>
</dbReference>
<sequence length="228" mass="26413">GVQFLVHKNSQTLFHFYYGINFLLGLDFGLAYLMDLVRYSFPIATIKPTNEAVCRGIGISAVFSAHHILVLLSLERLYSSLFPSIFEKYSSRSLAITLAVIAVIIFFFGKKYNTSLQIFLSTSYVIWNLTDNFRLFYEHYVAILDIKTRENTVRYLQTMFYFTISTALSMLIFFLDVYLNFYRKLPKDAPLAVSYQFSENRRVITTLLPIEIFDACFTILTSSAQLLY</sequence>
<keyword evidence="1" id="KW-1133">Transmembrane helix</keyword>
<keyword evidence="1" id="KW-0812">Transmembrane</keyword>
<dbReference type="Proteomes" id="UP001432322">
    <property type="component" value="Unassembled WGS sequence"/>
</dbReference>
<feature type="transmembrane region" description="Helical" evidence="1">
    <location>
        <begin position="92"/>
        <end position="109"/>
    </location>
</feature>
<dbReference type="AlphaFoldDB" id="A0AAV5WIE4"/>
<feature type="transmembrane region" description="Helical" evidence="1">
    <location>
        <begin position="15"/>
        <end position="33"/>
    </location>
</feature>
<reference evidence="2" key="1">
    <citation type="submission" date="2023-10" db="EMBL/GenBank/DDBJ databases">
        <title>Genome assembly of Pristionchus species.</title>
        <authorList>
            <person name="Yoshida K."/>
            <person name="Sommer R.J."/>
        </authorList>
    </citation>
    <scope>NUCLEOTIDE SEQUENCE</scope>
    <source>
        <strain evidence="2">RS5133</strain>
    </source>
</reference>
<name>A0AAV5WIE4_9BILA</name>
<feature type="transmembrane region" description="Helical" evidence="1">
    <location>
        <begin position="159"/>
        <end position="181"/>
    </location>
</feature>
<organism evidence="2 3">
    <name type="scientific">Pristionchus fissidentatus</name>
    <dbReference type="NCBI Taxonomy" id="1538716"/>
    <lineage>
        <taxon>Eukaryota</taxon>
        <taxon>Metazoa</taxon>
        <taxon>Ecdysozoa</taxon>
        <taxon>Nematoda</taxon>
        <taxon>Chromadorea</taxon>
        <taxon>Rhabditida</taxon>
        <taxon>Rhabditina</taxon>
        <taxon>Diplogasteromorpha</taxon>
        <taxon>Diplogasteroidea</taxon>
        <taxon>Neodiplogasteridae</taxon>
        <taxon>Pristionchus</taxon>
    </lineage>
</organism>
<keyword evidence="1" id="KW-0472">Membrane</keyword>
<keyword evidence="3" id="KW-1185">Reference proteome</keyword>
<evidence type="ECO:0000313" key="2">
    <source>
        <dbReference type="EMBL" id="GMT30088.1"/>
    </source>
</evidence>
<gene>
    <name evidence="2" type="ORF">PFISCL1PPCAC_21385</name>
</gene>
<feature type="non-terminal residue" evidence="2">
    <location>
        <position position="1"/>
    </location>
</feature>
<dbReference type="PANTHER" id="PTHR46561">
    <property type="entry name" value="SERPENTINE RECEPTOR, CLASS AB (CLASS A-LIKE)-RELATED"/>
    <property type="match status" value="1"/>
</dbReference>
<evidence type="ECO:0008006" key="4">
    <source>
        <dbReference type="Google" id="ProtNLM"/>
    </source>
</evidence>
<comment type="caution">
    <text evidence="2">The sequence shown here is derived from an EMBL/GenBank/DDBJ whole genome shotgun (WGS) entry which is preliminary data.</text>
</comment>
<proteinExistence type="predicted"/>
<dbReference type="InterPro" id="IPR053286">
    <property type="entry name" value="Nematode_rcpt-like_srab"/>
</dbReference>
<dbReference type="EMBL" id="BTSY01000005">
    <property type="protein sequence ID" value="GMT30088.1"/>
    <property type="molecule type" value="Genomic_DNA"/>
</dbReference>
<accession>A0AAV5WIE4</accession>